<comment type="subcellular location">
    <subcellularLocation>
        <location evidence="1">Cell membrane</location>
        <topology evidence="1">Multi-pass membrane protein</topology>
    </subcellularLocation>
</comment>
<accession>A0ABS1HGF2</accession>
<keyword evidence="4 6" id="KW-1133">Transmembrane helix</keyword>
<organism evidence="9 10">
    <name type="scientific">Carboxylicivirga marina</name>
    <dbReference type="NCBI Taxonomy" id="2800988"/>
    <lineage>
        <taxon>Bacteria</taxon>
        <taxon>Pseudomonadati</taxon>
        <taxon>Bacteroidota</taxon>
        <taxon>Bacteroidia</taxon>
        <taxon>Marinilabiliales</taxon>
        <taxon>Marinilabiliaceae</taxon>
        <taxon>Carboxylicivirga</taxon>
    </lineage>
</organism>
<feature type="transmembrane region" description="Helical" evidence="6">
    <location>
        <begin position="354"/>
        <end position="383"/>
    </location>
</feature>
<evidence type="ECO:0000256" key="4">
    <source>
        <dbReference type="ARBA" id="ARBA00022989"/>
    </source>
</evidence>
<dbReference type="PANTHER" id="PTHR43738">
    <property type="entry name" value="ABC TRANSPORTER, MEMBRANE PROTEIN"/>
    <property type="match status" value="1"/>
</dbReference>
<evidence type="ECO:0000259" key="8">
    <source>
        <dbReference type="Pfam" id="PF12704"/>
    </source>
</evidence>
<keyword evidence="2" id="KW-1003">Cell membrane</keyword>
<evidence type="ECO:0000313" key="9">
    <source>
        <dbReference type="EMBL" id="MBK3516741.1"/>
    </source>
</evidence>
<evidence type="ECO:0000256" key="6">
    <source>
        <dbReference type="SAM" id="Phobius"/>
    </source>
</evidence>
<evidence type="ECO:0000256" key="5">
    <source>
        <dbReference type="ARBA" id="ARBA00023136"/>
    </source>
</evidence>
<dbReference type="RefSeq" id="WP_200463972.1">
    <property type="nucleotide sequence ID" value="NZ_JAENRR010000008.1"/>
</dbReference>
<comment type="caution">
    <text evidence="9">The sequence shown here is derived from an EMBL/GenBank/DDBJ whole genome shotgun (WGS) entry which is preliminary data.</text>
</comment>
<feature type="transmembrane region" description="Helical" evidence="6">
    <location>
        <begin position="311"/>
        <end position="334"/>
    </location>
</feature>
<evidence type="ECO:0000313" key="10">
    <source>
        <dbReference type="Proteomes" id="UP000605676"/>
    </source>
</evidence>
<protein>
    <submittedName>
        <fullName evidence="9">ABC transporter permease</fullName>
    </submittedName>
</protein>
<dbReference type="EMBL" id="JAENRR010000008">
    <property type="protein sequence ID" value="MBK3516741.1"/>
    <property type="molecule type" value="Genomic_DNA"/>
</dbReference>
<dbReference type="InterPro" id="IPR003838">
    <property type="entry name" value="ABC3_permease_C"/>
</dbReference>
<gene>
    <name evidence="9" type="ORF">JIV24_05255</name>
</gene>
<dbReference type="Pfam" id="PF02687">
    <property type="entry name" value="FtsX"/>
    <property type="match status" value="1"/>
</dbReference>
<feature type="transmembrane region" description="Helical" evidence="6">
    <location>
        <begin position="404"/>
        <end position="425"/>
    </location>
</feature>
<keyword evidence="10" id="KW-1185">Reference proteome</keyword>
<dbReference type="PANTHER" id="PTHR43738:SF2">
    <property type="entry name" value="ABC TRANSPORTER PERMEASE"/>
    <property type="match status" value="1"/>
</dbReference>
<reference evidence="9 10" key="1">
    <citation type="submission" date="2021-01" db="EMBL/GenBank/DDBJ databases">
        <title>Carboxyliciviraga sp.nov., isolated from coastal sediments.</title>
        <authorList>
            <person name="Lu D."/>
            <person name="Zhang T."/>
        </authorList>
    </citation>
    <scope>NUCLEOTIDE SEQUENCE [LARGE SCALE GENOMIC DNA]</scope>
    <source>
        <strain evidence="9 10">N1Y132</strain>
    </source>
</reference>
<feature type="transmembrane region" description="Helical" evidence="6">
    <location>
        <begin position="17"/>
        <end position="36"/>
    </location>
</feature>
<evidence type="ECO:0000256" key="1">
    <source>
        <dbReference type="ARBA" id="ARBA00004651"/>
    </source>
</evidence>
<feature type="domain" description="MacB-like periplasmic core" evidence="8">
    <location>
        <begin position="22"/>
        <end position="209"/>
    </location>
</feature>
<keyword evidence="5 6" id="KW-0472">Membrane</keyword>
<dbReference type="Proteomes" id="UP000605676">
    <property type="component" value="Unassembled WGS sequence"/>
</dbReference>
<dbReference type="InterPro" id="IPR025857">
    <property type="entry name" value="MacB_PCD"/>
</dbReference>
<name>A0ABS1HGF2_9BACT</name>
<evidence type="ECO:0000256" key="3">
    <source>
        <dbReference type="ARBA" id="ARBA00022692"/>
    </source>
</evidence>
<dbReference type="InterPro" id="IPR051125">
    <property type="entry name" value="ABC-4/HrtB_transporter"/>
</dbReference>
<proteinExistence type="predicted"/>
<sequence length="440" mass="48467">MKRINHLAIKSLKYRKFTITLSIISISLSVILLLGVERIRNQVHESFASTISGTDLIVGARTGSVSLLLSTVFHIGYANQNVSYESYEAISKNPKVAWSIPLSLGDSHKSFPVLGTTDEYFEHFKYGRKQNLEAAAGHLCVHGMGAVIGADVAKNLGYSVGDELIVTHGMGDESFVKHDHDPFTIEAVLKPTGTPVDQTVHVSINSMGAIHAEFYNEEDSLAYDPFAEALAAHQNEHDHHHHAHCNHGHSAEAGGTPSTLTGFMLGLHKRNEVLLMQRHLNTYEDEPLSAIMPVVTLLELWNVVKPIQKTLIIISFLVLIVAFVGMLTTIMTSLNERRREMAILRSVGAKPRDIFQLIIIESFSVTTIGIIVGIIILHLLLLVAKPIISSQLGILINIFDFNMMELSFVSIILLGGLLIGFWPAYLSYKHSLADGLTIKV</sequence>
<keyword evidence="3 6" id="KW-0812">Transmembrane</keyword>
<evidence type="ECO:0000259" key="7">
    <source>
        <dbReference type="Pfam" id="PF02687"/>
    </source>
</evidence>
<dbReference type="Pfam" id="PF12704">
    <property type="entry name" value="MacB_PCD"/>
    <property type="match status" value="1"/>
</dbReference>
<evidence type="ECO:0000256" key="2">
    <source>
        <dbReference type="ARBA" id="ARBA00022475"/>
    </source>
</evidence>
<feature type="domain" description="ABC3 transporter permease C-terminal" evidence="7">
    <location>
        <begin position="312"/>
        <end position="429"/>
    </location>
</feature>